<evidence type="ECO:0000256" key="1">
    <source>
        <dbReference type="SAM" id="MobiDB-lite"/>
    </source>
</evidence>
<evidence type="ECO:0000313" key="2">
    <source>
        <dbReference type="EMBL" id="KAL2506949.1"/>
    </source>
</evidence>
<reference evidence="3" key="1">
    <citation type="submission" date="2024-07" db="EMBL/GenBank/DDBJ databases">
        <title>Two chromosome-level genome assemblies of Korean endemic species Abeliophyllum distichum and Forsythia ovata (Oleaceae).</title>
        <authorList>
            <person name="Jang H."/>
        </authorList>
    </citation>
    <scope>NUCLEOTIDE SEQUENCE [LARGE SCALE GENOMIC DNA]</scope>
</reference>
<evidence type="ECO:0000313" key="3">
    <source>
        <dbReference type="Proteomes" id="UP001604277"/>
    </source>
</evidence>
<organism evidence="2 3">
    <name type="scientific">Forsythia ovata</name>
    <dbReference type="NCBI Taxonomy" id="205694"/>
    <lineage>
        <taxon>Eukaryota</taxon>
        <taxon>Viridiplantae</taxon>
        <taxon>Streptophyta</taxon>
        <taxon>Embryophyta</taxon>
        <taxon>Tracheophyta</taxon>
        <taxon>Spermatophyta</taxon>
        <taxon>Magnoliopsida</taxon>
        <taxon>eudicotyledons</taxon>
        <taxon>Gunneridae</taxon>
        <taxon>Pentapetalae</taxon>
        <taxon>asterids</taxon>
        <taxon>lamiids</taxon>
        <taxon>Lamiales</taxon>
        <taxon>Oleaceae</taxon>
        <taxon>Forsythieae</taxon>
        <taxon>Forsythia</taxon>
    </lineage>
</organism>
<gene>
    <name evidence="2" type="ORF">Fot_30596</name>
</gene>
<name>A0ABD1T2L4_9LAMI</name>
<dbReference type="Proteomes" id="UP001604277">
    <property type="component" value="Unassembled WGS sequence"/>
</dbReference>
<accession>A0ABD1T2L4</accession>
<comment type="caution">
    <text evidence="2">The sequence shown here is derived from an EMBL/GenBank/DDBJ whole genome shotgun (WGS) entry which is preliminary data.</text>
</comment>
<proteinExistence type="predicted"/>
<keyword evidence="3" id="KW-1185">Reference proteome</keyword>
<dbReference type="EMBL" id="JBFOLJ010000009">
    <property type="protein sequence ID" value="KAL2506949.1"/>
    <property type="molecule type" value="Genomic_DNA"/>
</dbReference>
<protein>
    <submittedName>
        <fullName evidence="2">Isoprenylcysteine alpha-carbonyl methylesterase ICMEL2</fullName>
    </submittedName>
</protein>
<sequence>MERTCCLPENSVRTTSPPPAPPHSPLQTPRDIYKALNMQPQILPISNPIARPLSSSSSMVQAATAADTVLLRSEDDLPTKRLLISSSFEDDAKMDTRSLISRTLSCTNISPVTSANSNSYQQRRQRIASDTCLSALPDGRRHSFRQEIGKTASDTYLITQLSFKLLRYLR</sequence>
<feature type="region of interest" description="Disordered" evidence="1">
    <location>
        <begin position="1"/>
        <end position="28"/>
    </location>
</feature>
<dbReference type="AlphaFoldDB" id="A0ABD1T2L4"/>